<dbReference type="Gene3D" id="1.40.20.10">
    <property type="entry name" value="CHAD domain"/>
    <property type="match status" value="1"/>
</dbReference>
<evidence type="ECO:0000313" key="3">
    <source>
        <dbReference type="Proteomes" id="UP000283522"/>
    </source>
</evidence>
<accession>A0A418PU73</accession>
<feature type="domain" description="CHAD" evidence="1">
    <location>
        <begin position="3"/>
        <end position="251"/>
    </location>
</feature>
<evidence type="ECO:0000259" key="1">
    <source>
        <dbReference type="SMART" id="SM00880"/>
    </source>
</evidence>
<dbReference type="InterPro" id="IPR038186">
    <property type="entry name" value="CHAD_dom_sf"/>
</dbReference>
<dbReference type="Proteomes" id="UP000283522">
    <property type="component" value="Unassembled WGS sequence"/>
</dbReference>
<dbReference type="Pfam" id="PF05235">
    <property type="entry name" value="CHAD"/>
    <property type="match status" value="1"/>
</dbReference>
<gene>
    <name evidence="2" type="ORF">D0X99_05000</name>
</gene>
<dbReference type="EMBL" id="QXML01000002">
    <property type="protein sequence ID" value="RIW17115.1"/>
    <property type="molecule type" value="Genomic_DNA"/>
</dbReference>
<name>A0A418PU73_9BACT</name>
<keyword evidence="3" id="KW-1185">Reference proteome</keyword>
<dbReference type="AlphaFoldDB" id="A0A418PU73"/>
<protein>
    <submittedName>
        <fullName evidence="2">CHAD domain-containing protein</fullName>
    </submittedName>
</protein>
<dbReference type="InterPro" id="IPR007899">
    <property type="entry name" value="CHAD_dom"/>
</dbReference>
<evidence type="ECO:0000313" key="2">
    <source>
        <dbReference type="EMBL" id="RIW17115.1"/>
    </source>
</evidence>
<organism evidence="2 3">
    <name type="scientific">Algoriphagus lacus</name>
    <dbReference type="NCBI Taxonomy" id="2056311"/>
    <lineage>
        <taxon>Bacteria</taxon>
        <taxon>Pseudomonadati</taxon>
        <taxon>Bacteroidota</taxon>
        <taxon>Cytophagia</taxon>
        <taxon>Cytophagales</taxon>
        <taxon>Cyclobacteriaceae</taxon>
        <taxon>Algoriphagus</taxon>
    </lineage>
</organism>
<proteinExistence type="predicted"/>
<dbReference type="OrthoDB" id="773317at2"/>
<dbReference type="SMART" id="SM00880">
    <property type="entry name" value="CHAD"/>
    <property type="match status" value="1"/>
</dbReference>
<dbReference type="RefSeq" id="WP_119476553.1">
    <property type="nucleotide sequence ID" value="NZ_QXML01000002.1"/>
</dbReference>
<dbReference type="PANTHER" id="PTHR39339:SF1">
    <property type="entry name" value="CHAD DOMAIN-CONTAINING PROTEIN"/>
    <property type="match status" value="1"/>
</dbReference>
<reference evidence="2 3" key="1">
    <citation type="submission" date="2018-09" db="EMBL/GenBank/DDBJ databases">
        <authorList>
            <person name="Wang X."/>
            <person name="Du Z."/>
        </authorList>
    </citation>
    <scope>NUCLEOTIDE SEQUENCE [LARGE SCALE GENOMIC DNA]</scope>
    <source>
        <strain evidence="2 3">N3</strain>
    </source>
</reference>
<comment type="caution">
    <text evidence="2">The sequence shown here is derived from an EMBL/GenBank/DDBJ whole genome shotgun (WGS) entry which is preliminary data.</text>
</comment>
<dbReference type="PANTHER" id="PTHR39339">
    <property type="entry name" value="SLR1444 PROTEIN"/>
    <property type="match status" value="1"/>
</dbReference>
<sequence length="279" mass="33212">MTTGSAYLRKRKSALKFLIRTPKRRFGQDRFHLLRVEIKKLKAALYRMEFLLPEFDRKKFYKPFRKLFAQAGRVREFQIEKDLLKSYGQPESIPEYMKYLDKNIQKERTRFFQLRSLRLNSKIQKRLKGLGKQIREVKNLDPFPYFKSLTEEIKLLLSSGSLEVESAHLLRKKLKNLKYNLESILGEKFALQHPEQENLVNLLGTWHDLVTVHQTIQNELQIAPLHEEEKNSLRKINQKIKADSKRIFEEINQKIPLFDDFILPPNLKKRGMKNSIPSF</sequence>